<dbReference type="Pfam" id="PF01522">
    <property type="entry name" value="Polysacc_deac_1"/>
    <property type="match status" value="1"/>
</dbReference>
<keyword evidence="6" id="KW-0170">Cobalt</keyword>
<sequence>MVGVVLLQLIAELDYVQTHYAALLMVGAVILQLTVELDVKRVSAPVLSVVVVVQQHRPQLVDLQQTYPGHIMAILCGVVSKHSTQLRTIHNLLTYLDLGIYDCSVKGTIAMTFDDGPYIYTNAFLDYLAGQGVVATFFVTGNNLDKGAIDDPNLPWAAIIRKMDSAGHQIGSHTWTHPDLSTLGETDRRNEMYRLETAMVTLIGKFPTYMRPPYSSCEANCQATMNALGYHIIYYNMDTDDYDNLDNIQVSKDRVTGMMQGQSPASIGFLSIAHEIHQVTATDLVPWMVNTLRTAGYRFVTLGECLGDPRANWYRTG</sequence>
<dbReference type="SUPFAM" id="SSF88713">
    <property type="entry name" value="Glycoside hydrolase/deacetylase"/>
    <property type="match status" value="1"/>
</dbReference>
<name>A0ABR3GI40_9PEZI</name>
<evidence type="ECO:0000259" key="7">
    <source>
        <dbReference type="PROSITE" id="PS51677"/>
    </source>
</evidence>
<evidence type="ECO:0000256" key="3">
    <source>
        <dbReference type="ARBA" id="ARBA00022729"/>
    </source>
</evidence>
<evidence type="ECO:0000256" key="1">
    <source>
        <dbReference type="ARBA" id="ARBA00001941"/>
    </source>
</evidence>
<proteinExistence type="predicted"/>
<comment type="caution">
    <text evidence="8">The sequence shown here is derived from an EMBL/GenBank/DDBJ whole genome shotgun (WGS) entry which is preliminary data.</text>
</comment>
<dbReference type="Proteomes" id="UP001447188">
    <property type="component" value="Unassembled WGS sequence"/>
</dbReference>
<feature type="domain" description="NodB homology" evidence="7">
    <location>
        <begin position="107"/>
        <end position="300"/>
    </location>
</feature>
<protein>
    <recommendedName>
        <fullName evidence="7">NodB homology domain-containing protein</fullName>
    </recommendedName>
</protein>
<reference evidence="8 9" key="1">
    <citation type="submission" date="2024-02" db="EMBL/GenBank/DDBJ databases">
        <title>Discinaceae phylogenomics.</title>
        <authorList>
            <person name="Dirks A.C."/>
            <person name="James T.Y."/>
        </authorList>
    </citation>
    <scope>NUCLEOTIDE SEQUENCE [LARGE SCALE GENOMIC DNA]</scope>
    <source>
        <strain evidence="8 9">ACD0624</strain>
    </source>
</reference>
<evidence type="ECO:0000256" key="2">
    <source>
        <dbReference type="ARBA" id="ARBA00022723"/>
    </source>
</evidence>
<dbReference type="Gene3D" id="3.20.20.370">
    <property type="entry name" value="Glycoside hydrolase/deacetylase"/>
    <property type="match status" value="1"/>
</dbReference>
<dbReference type="CDD" id="cd10951">
    <property type="entry name" value="CE4_ClCDA_like"/>
    <property type="match status" value="1"/>
</dbReference>
<dbReference type="InterPro" id="IPR011330">
    <property type="entry name" value="Glyco_hydro/deAcase_b/a-brl"/>
</dbReference>
<gene>
    <name evidence="8" type="ORF">Q9L58_005513</name>
</gene>
<organism evidence="8 9">
    <name type="scientific">Discina gigas</name>
    <dbReference type="NCBI Taxonomy" id="1032678"/>
    <lineage>
        <taxon>Eukaryota</taxon>
        <taxon>Fungi</taxon>
        <taxon>Dikarya</taxon>
        <taxon>Ascomycota</taxon>
        <taxon>Pezizomycotina</taxon>
        <taxon>Pezizomycetes</taxon>
        <taxon>Pezizales</taxon>
        <taxon>Discinaceae</taxon>
        <taxon>Discina</taxon>
    </lineage>
</organism>
<evidence type="ECO:0000313" key="9">
    <source>
        <dbReference type="Proteomes" id="UP001447188"/>
    </source>
</evidence>
<evidence type="ECO:0000256" key="5">
    <source>
        <dbReference type="ARBA" id="ARBA00023277"/>
    </source>
</evidence>
<evidence type="ECO:0000256" key="4">
    <source>
        <dbReference type="ARBA" id="ARBA00022801"/>
    </source>
</evidence>
<keyword evidence="4" id="KW-0378">Hydrolase</keyword>
<dbReference type="EMBL" id="JBBBZM010000067">
    <property type="protein sequence ID" value="KAL0635582.1"/>
    <property type="molecule type" value="Genomic_DNA"/>
</dbReference>
<keyword evidence="2" id="KW-0479">Metal-binding</keyword>
<keyword evidence="5" id="KW-0119">Carbohydrate metabolism</keyword>
<dbReference type="PANTHER" id="PTHR46471:SF4">
    <property type="entry name" value="CHITIN DEACETYLASE"/>
    <property type="match status" value="1"/>
</dbReference>
<dbReference type="PANTHER" id="PTHR46471">
    <property type="entry name" value="CHITIN DEACETYLASE"/>
    <property type="match status" value="1"/>
</dbReference>
<keyword evidence="3" id="KW-0732">Signal</keyword>
<evidence type="ECO:0000256" key="6">
    <source>
        <dbReference type="ARBA" id="ARBA00023285"/>
    </source>
</evidence>
<comment type="cofactor">
    <cofactor evidence="1">
        <name>Co(2+)</name>
        <dbReference type="ChEBI" id="CHEBI:48828"/>
    </cofactor>
</comment>
<dbReference type="InterPro" id="IPR002509">
    <property type="entry name" value="NODB_dom"/>
</dbReference>
<keyword evidence="9" id="KW-1185">Reference proteome</keyword>
<accession>A0ABR3GI40</accession>
<evidence type="ECO:0000313" key="8">
    <source>
        <dbReference type="EMBL" id="KAL0635582.1"/>
    </source>
</evidence>
<dbReference type="PROSITE" id="PS51677">
    <property type="entry name" value="NODB"/>
    <property type="match status" value="1"/>
</dbReference>